<dbReference type="InterPro" id="IPR036291">
    <property type="entry name" value="NAD(P)-bd_dom_sf"/>
</dbReference>
<protein>
    <recommendedName>
        <fullName evidence="6">NAD(P)-binding protein</fullName>
    </recommendedName>
</protein>
<sequence>MSSSLVWLVTGSSQGLGRRVVRSALARGDKVIATLRALDKAPDLIEEAQNNPDTLRVLQLDVTSGGHKIKAVVKEAVQCWGRIDVLINNAGYGFPCIAEEGGTEWLRLQFETNFFGLAEVTHAVLPHMRQRREGTIVNMGSRSAWRTELPFAAPYAASKAAVRAYTETLSVEVAQFNIRVLLVEPGGFLTEGAYTYPQLQANLIPDYDSLRAAASSGFHSIRSKIQGDPDKAMDVLVDVVRGEGQAAGRPWPGLLVLGEDGEADIRKKIAKVTTVLDAWSDVANSVSIDRG</sequence>
<dbReference type="Gene3D" id="3.40.50.720">
    <property type="entry name" value="NAD(P)-binding Rossmann-like Domain"/>
    <property type="match status" value="1"/>
</dbReference>
<keyword evidence="5" id="KW-1185">Reference proteome</keyword>
<dbReference type="PANTHER" id="PTHR43976:SF16">
    <property type="entry name" value="SHORT-CHAIN DEHYDROGENASE_REDUCTASE FAMILY PROTEIN"/>
    <property type="match status" value="1"/>
</dbReference>
<dbReference type="PRINTS" id="PR00080">
    <property type="entry name" value="SDRFAMILY"/>
</dbReference>
<dbReference type="InterPro" id="IPR002347">
    <property type="entry name" value="SDR_fam"/>
</dbReference>
<dbReference type="PRINTS" id="PR00081">
    <property type="entry name" value="GDHRDH"/>
</dbReference>
<dbReference type="PANTHER" id="PTHR43976">
    <property type="entry name" value="SHORT CHAIN DEHYDROGENASE"/>
    <property type="match status" value="1"/>
</dbReference>
<reference evidence="5" key="1">
    <citation type="submission" date="2024-06" db="EMBL/GenBank/DDBJ databases">
        <title>Multi-omics analyses provide insights into the biosynthesis of the anticancer antibiotic pleurotin in Hohenbuehelia grisea.</title>
        <authorList>
            <person name="Weaver J.A."/>
            <person name="Alberti F."/>
        </authorList>
    </citation>
    <scope>NUCLEOTIDE SEQUENCE [LARGE SCALE GENOMIC DNA]</scope>
    <source>
        <strain evidence="5">T-177</strain>
    </source>
</reference>
<keyword evidence="2" id="KW-0560">Oxidoreductase</keyword>
<evidence type="ECO:0000313" key="5">
    <source>
        <dbReference type="Proteomes" id="UP001556367"/>
    </source>
</evidence>
<organism evidence="4 5">
    <name type="scientific">Hohenbuehelia grisea</name>
    <dbReference type="NCBI Taxonomy" id="104357"/>
    <lineage>
        <taxon>Eukaryota</taxon>
        <taxon>Fungi</taxon>
        <taxon>Dikarya</taxon>
        <taxon>Basidiomycota</taxon>
        <taxon>Agaricomycotina</taxon>
        <taxon>Agaricomycetes</taxon>
        <taxon>Agaricomycetidae</taxon>
        <taxon>Agaricales</taxon>
        <taxon>Pleurotineae</taxon>
        <taxon>Pleurotaceae</taxon>
        <taxon>Hohenbuehelia</taxon>
    </lineage>
</organism>
<comment type="similarity">
    <text evidence="1 3">Belongs to the short-chain dehydrogenases/reductases (SDR) family.</text>
</comment>
<dbReference type="Pfam" id="PF00106">
    <property type="entry name" value="adh_short"/>
    <property type="match status" value="1"/>
</dbReference>
<evidence type="ECO:0000256" key="3">
    <source>
        <dbReference type="RuleBase" id="RU000363"/>
    </source>
</evidence>
<proteinExistence type="inferred from homology"/>
<dbReference type="Proteomes" id="UP001556367">
    <property type="component" value="Unassembled WGS sequence"/>
</dbReference>
<dbReference type="SUPFAM" id="SSF51735">
    <property type="entry name" value="NAD(P)-binding Rossmann-fold domains"/>
    <property type="match status" value="1"/>
</dbReference>
<evidence type="ECO:0008006" key="6">
    <source>
        <dbReference type="Google" id="ProtNLM"/>
    </source>
</evidence>
<dbReference type="EMBL" id="JASNQZ010000003">
    <property type="protein sequence ID" value="KAL0958958.1"/>
    <property type="molecule type" value="Genomic_DNA"/>
</dbReference>
<evidence type="ECO:0000313" key="4">
    <source>
        <dbReference type="EMBL" id="KAL0958958.1"/>
    </source>
</evidence>
<accession>A0ABR3JUN2</accession>
<comment type="caution">
    <text evidence="4">The sequence shown here is derived from an EMBL/GenBank/DDBJ whole genome shotgun (WGS) entry which is preliminary data.</text>
</comment>
<name>A0ABR3JUN2_9AGAR</name>
<evidence type="ECO:0000256" key="2">
    <source>
        <dbReference type="ARBA" id="ARBA00023002"/>
    </source>
</evidence>
<evidence type="ECO:0000256" key="1">
    <source>
        <dbReference type="ARBA" id="ARBA00006484"/>
    </source>
</evidence>
<gene>
    <name evidence="4" type="ORF">HGRIS_014270</name>
</gene>
<dbReference type="InterPro" id="IPR051911">
    <property type="entry name" value="SDR_oxidoreductase"/>
</dbReference>